<proteinExistence type="inferred from homology"/>
<dbReference type="PANTHER" id="PTHR32182">
    <property type="entry name" value="DNA REPLICATION AND REPAIR PROTEIN RECF"/>
    <property type="match status" value="1"/>
</dbReference>
<keyword evidence="4 6" id="KW-0067">ATP-binding</keyword>
<dbReference type="InterPro" id="IPR001238">
    <property type="entry name" value="DNA-binding_RecF"/>
</dbReference>
<reference evidence="8 9" key="1">
    <citation type="submission" date="2020-08" db="EMBL/GenBank/DDBJ databases">
        <title>Genomic Encyclopedia of Type Strains, Phase IV (KMG-IV): sequencing the most valuable type-strain genomes for metagenomic binning, comparative biology and taxonomic classification.</title>
        <authorList>
            <person name="Goeker M."/>
        </authorList>
    </citation>
    <scope>NUCLEOTIDE SEQUENCE [LARGE SCALE GENOMIC DNA]</scope>
    <source>
        <strain evidence="8 9">DSM 4491</strain>
    </source>
</reference>
<evidence type="ECO:0000259" key="7">
    <source>
        <dbReference type="SMART" id="SM00382"/>
    </source>
</evidence>
<dbReference type="InterPro" id="IPR003959">
    <property type="entry name" value="ATPase_AAA_core"/>
</dbReference>
<keyword evidence="5 6" id="KW-0238">DNA-binding</keyword>
<dbReference type="GO" id="GO:0016887">
    <property type="term" value="F:ATP hydrolysis activity"/>
    <property type="evidence" value="ECO:0007669"/>
    <property type="project" value="InterPro"/>
</dbReference>
<dbReference type="Proteomes" id="UP000578000">
    <property type="component" value="Unassembled WGS sequence"/>
</dbReference>
<dbReference type="GO" id="GO:0006302">
    <property type="term" value="P:double-strand break repair"/>
    <property type="evidence" value="ECO:0007669"/>
    <property type="project" value="TreeGrafter"/>
</dbReference>
<evidence type="ECO:0000256" key="1">
    <source>
        <dbReference type="ARBA" id="ARBA00022490"/>
    </source>
</evidence>
<comment type="subcellular location">
    <subcellularLocation>
        <location evidence="6">Cytoplasm</location>
    </subcellularLocation>
</comment>
<keyword evidence="6" id="KW-0742">SOS response</keyword>
<evidence type="ECO:0000313" key="9">
    <source>
        <dbReference type="Proteomes" id="UP000578000"/>
    </source>
</evidence>
<accession>A0A841QAP5</accession>
<sequence>MTSAAPHLHTSPTLFTSKVGQPSSRLQLARLTLCRFRNYDQLTLCPQAPIVVLTGENGSGKTNLLEAASLLTPGRGLRGASLGQFGQNGSAHWGIASQILVDGDPIELGTGLQPGTDAPRRIFLLNGKPLRNQNAWENPLAAVWLTPQMDRLFSESASGRRRFLDRLVMAAYPHHARELAAYDRAMSQRNRLLQTRANEPVWLSGLEAAMARHGVSVTAARNETVRQINLYARQDMEAFPAVQIKLLCTIADRLGQNPALQVEDWLREQLASARMMDREKGRTSLGVHKSDFALTDLKKQLPAALASTGQQKSLLIGLILAHARLVRDHRGTAPLLLLDEPLVHLDEQRRLSLQKILQDFQSTVLITGTDRAPFAPLQGHAEFATLRQGSFLSIC</sequence>
<dbReference type="NCBIfam" id="TIGR00611">
    <property type="entry name" value="recf"/>
    <property type="match status" value="1"/>
</dbReference>
<gene>
    <name evidence="6" type="primary">recF</name>
    <name evidence="8" type="ORF">HNR55_000059</name>
</gene>
<dbReference type="InterPro" id="IPR018078">
    <property type="entry name" value="DNA-binding_RecF_CS"/>
</dbReference>
<dbReference type="PROSITE" id="PS00617">
    <property type="entry name" value="RECF_1"/>
    <property type="match status" value="1"/>
</dbReference>
<organism evidence="8 9">
    <name type="scientific">Acetobacter lovaniensis</name>
    <dbReference type="NCBI Taxonomy" id="104100"/>
    <lineage>
        <taxon>Bacteria</taxon>
        <taxon>Pseudomonadati</taxon>
        <taxon>Pseudomonadota</taxon>
        <taxon>Alphaproteobacteria</taxon>
        <taxon>Acetobacterales</taxon>
        <taxon>Acetobacteraceae</taxon>
        <taxon>Acetobacter</taxon>
    </lineage>
</organism>
<comment type="function">
    <text evidence="6">The RecF protein is involved in DNA metabolism; it is required for DNA replication and normal SOS inducibility. RecF binds preferentially to single-stranded, linear DNA. It also seems to bind ATP.</text>
</comment>
<keyword evidence="3 6" id="KW-0547">Nucleotide-binding</keyword>
<dbReference type="GO" id="GO:0000731">
    <property type="term" value="P:DNA synthesis involved in DNA repair"/>
    <property type="evidence" value="ECO:0007669"/>
    <property type="project" value="TreeGrafter"/>
</dbReference>
<keyword evidence="6" id="KW-0227">DNA damage</keyword>
<evidence type="ECO:0000313" key="8">
    <source>
        <dbReference type="EMBL" id="MBB6455498.1"/>
    </source>
</evidence>
<evidence type="ECO:0000256" key="3">
    <source>
        <dbReference type="ARBA" id="ARBA00022741"/>
    </source>
</evidence>
<dbReference type="GO" id="GO:0009432">
    <property type="term" value="P:SOS response"/>
    <property type="evidence" value="ECO:0007669"/>
    <property type="project" value="UniProtKB-UniRule"/>
</dbReference>
<keyword evidence="1 6" id="KW-0963">Cytoplasm</keyword>
<dbReference type="EMBL" id="JACHIE010000001">
    <property type="protein sequence ID" value="MBB6455498.1"/>
    <property type="molecule type" value="Genomic_DNA"/>
</dbReference>
<dbReference type="GO" id="GO:0005524">
    <property type="term" value="F:ATP binding"/>
    <property type="evidence" value="ECO:0007669"/>
    <property type="project" value="UniProtKB-UniRule"/>
</dbReference>
<dbReference type="InterPro" id="IPR003593">
    <property type="entry name" value="AAA+_ATPase"/>
</dbReference>
<protein>
    <recommendedName>
        <fullName evidence="6">DNA replication and repair protein RecF</fullName>
    </recommendedName>
</protein>
<dbReference type="GO" id="GO:0005737">
    <property type="term" value="C:cytoplasm"/>
    <property type="evidence" value="ECO:0007669"/>
    <property type="project" value="UniProtKB-SubCell"/>
</dbReference>
<comment type="caution">
    <text evidence="8">The sequence shown here is derived from an EMBL/GenBank/DDBJ whole genome shotgun (WGS) entry which is preliminary data.</text>
</comment>
<dbReference type="SMART" id="SM00382">
    <property type="entry name" value="AAA"/>
    <property type="match status" value="1"/>
</dbReference>
<keyword evidence="9" id="KW-1185">Reference proteome</keyword>
<dbReference type="Gene3D" id="1.20.1050.90">
    <property type="entry name" value="RecF/RecN/SMC, N-terminal domain"/>
    <property type="match status" value="1"/>
</dbReference>
<feature type="binding site" evidence="6">
    <location>
        <begin position="55"/>
        <end position="62"/>
    </location>
    <ligand>
        <name>ATP</name>
        <dbReference type="ChEBI" id="CHEBI:30616"/>
    </ligand>
</feature>
<dbReference type="AlphaFoldDB" id="A0A841QAP5"/>
<comment type="similarity">
    <text evidence="6">Belongs to the RecF family.</text>
</comment>
<keyword evidence="2 6" id="KW-0235">DNA replication</keyword>
<keyword evidence="6" id="KW-0234">DNA repair</keyword>
<name>A0A841QAP5_9PROT</name>
<dbReference type="Gene3D" id="3.40.50.300">
    <property type="entry name" value="P-loop containing nucleotide triphosphate hydrolases"/>
    <property type="match status" value="1"/>
</dbReference>
<dbReference type="Pfam" id="PF13304">
    <property type="entry name" value="AAA_21"/>
    <property type="match status" value="1"/>
</dbReference>
<evidence type="ECO:0000256" key="5">
    <source>
        <dbReference type="ARBA" id="ARBA00023125"/>
    </source>
</evidence>
<dbReference type="InterPro" id="IPR042174">
    <property type="entry name" value="RecF_2"/>
</dbReference>
<dbReference type="GO" id="GO:0006260">
    <property type="term" value="P:DNA replication"/>
    <property type="evidence" value="ECO:0007669"/>
    <property type="project" value="UniProtKB-UniRule"/>
</dbReference>
<evidence type="ECO:0000256" key="4">
    <source>
        <dbReference type="ARBA" id="ARBA00022840"/>
    </source>
</evidence>
<dbReference type="InterPro" id="IPR027417">
    <property type="entry name" value="P-loop_NTPase"/>
</dbReference>
<dbReference type="PANTHER" id="PTHR32182:SF0">
    <property type="entry name" value="DNA REPLICATION AND REPAIR PROTEIN RECF"/>
    <property type="match status" value="1"/>
</dbReference>
<dbReference type="SUPFAM" id="SSF52540">
    <property type="entry name" value="P-loop containing nucleoside triphosphate hydrolases"/>
    <property type="match status" value="1"/>
</dbReference>
<dbReference type="GO" id="GO:0003697">
    <property type="term" value="F:single-stranded DNA binding"/>
    <property type="evidence" value="ECO:0007669"/>
    <property type="project" value="UniProtKB-UniRule"/>
</dbReference>
<dbReference type="HAMAP" id="MF_00365">
    <property type="entry name" value="RecF"/>
    <property type="match status" value="1"/>
</dbReference>
<evidence type="ECO:0000256" key="6">
    <source>
        <dbReference type="HAMAP-Rule" id="MF_00365"/>
    </source>
</evidence>
<feature type="domain" description="AAA+ ATPase" evidence="7">
    <location>
        <begin position="47"/>
        <end position="387"/>
    </location>
</feature>
<evidence type="ECO:0000256" key="2">
    <source>
        <dbReference type="ARBA" id="ARBA00022705"/>
    </source>
</evidence>